<dbReference type="InterPro" id="IPR024194">
    <property type="entry name" value="Ac/AlaTfrase_AlgI/DltB"/>
</dbReference>
<dbReference type="InterPro" id="IPR028362">
    <property type="entry name" value="AlgI"/>
</dbReference>
<name>I4A4B0_DESDJ</name>
<evidence type="ECO:0000313" key="11">
    <source>
        <dbReference type="EMBL" id="AFL98794.1"/>
    </source>
</evidence>
<dbReference type="Pfam" id="PF03062">
    <property type="entry name" value="MBOAT"/>
    <property type="match status" value="1"/>
</dbReference>
<feature type="transmembrane region" description="Helical" evidence="10">
    <location>
        <begin position="310"/>
        <end position="327"/>
    </location>
</feature>
<dbReference type="GO" id="GO:0042121">
    <property type="term" value="P:alginic acid biosynthetic process"/>
    <property type="evidence" value="ECO:0007669"/>
    <property type="project" value="InterPro"/>
</dbReference>
<dbReference type="GO" id="GO:0016746">
    <property type="term" value="F:acyltransferase activity"/>
    <property type="evidence" value="ECO:0007669"/>
    <property type="project" value="UniProtKB-KW"/>
</dbReference>
<evidence type="ECO:0000256" key="4">
    <source>
        <dbReference type="ARBA" id="ARBA00022679"/>
    </source>
</evidence>
<dbReference type="HOGENOM" id="CLU_025255_1_3_9"/>
<dbReference type="Proteomes" id="UP000006053">
    <property type="component" value="Chromosome"/>
</dbReference>
<keyword evidence="4 9" id="KW-0808">Transferase</keyword>
<evidence type="ECO:0000256" key="3">
    <source>
        <dbReference type="ARBA" id="ARBA00022475"/>
    </source>
</evidence>
<reference evidence="12" key="1">
    <citation type="submission" date="2012-06" db="EMBL/GenBank/DDBJ databases">
        <title>Complete sequence of Desulfitobacterium dehalogenans ATCC 51507.</title>
        <authorList>
            <person name="Lucas S."/>
            <person name="Han J."/>
            <person name="Lapidus A."/>
            <person name="Cheng J.-F."/>
            <person name="Goodwin L."/>
            <person name="Pitluck S."/>
            <person name="Peters L."/>
            <person name="Ovchinnikova G."/>
            <person name="Teshima H."/>
            <person name="Detter J.C."/>
            <person name="Han C."/>
            <person name="Tapia R."/>
            <person name="Land M."/>
            <person name="Hauser L."/>
            <person name="Kyrpides N."/>
            <person name="Ivanova N."/>
            <person name="Pagani I."/>
            <person name="Kruse T."/>
            <person name="de Vos W.M."/>
            <person name="Smidt H."/>
            <person name="Woyke T."/>
        </authorList>
    </citation>
    <scope>NUCLEOTIDE SEQUENCE [LARGE SCALE GENOMIC DNA]</scope>
    <source>
        <strain evidence="12">ATCC 51507 / DSM 9161 / JW/IU-DC1</strain>
    </source>
</reference>
<evidence type="ECO:0000256" key="6">
    <source>
        <dbReference type="ARBA" id="ARBA00022989"/>
    </source>
</evidence>
<dbReference type="KEGG" id="ddh:Desde_0324"/>
<dbReference type="PANTHER" id="PTHR13285:SF23">
    <property type="entry name" value="TEICHOIC ACID D-ALANYLTRANSFERASE"/>
    <property type="match status" value="1"/>
</dbReference>
<dbReference type="InterPro" id="IPR051085">
    <property type="entry name" value="MB_O-acyltransferase"/>
</dbReference>
<evidence type="ECO:0000256" key="7">
    <source>
        <dbReference type="ARBA" id="ARBA00023136"/>
    </source>
</evidence>
<feature type="transmembrane region" description="Helical" evidence="10">
    <location>
        <begin position="403"/>
        <end position="427"/>
    </location>
</feature>
<feature type="transmembrane region" description="Helical" evidence="10">
    <location>
        <begin position="448"/>
        <end position="467"/>
    </location>
</feature>
<evidence type="ECO:0000256" key="5">
    <source>
        <dbReference type="ARBA" id="ARBA00022692"/>
    </source>
</evidence>
<keyword evidence="7 9" id="KW-0472">Membrane</keyword>
<keyword evidence="12" id="KW-1185">Reference proteome</keyword>
<dbReference type="PIRSF" id="PIRSF500217">
    <property type="entry name" value="AlgI"/>
    <property type="match status" value="1"/>
</dbReference>
<comment type="similarity">
    <text evidence="2 9">Belongs to the membrane-bound acyltransferase family.</text>
</comment>
<feature type="transmembrane region" description="Helical" evidence="10">
    <location>
        <begin position="6"/>
        <end position="26"/>
    </location>
</feature>
<evidence type="ECO:0000256" key="10">
    <source>
        <dbReference type="SAM" id="Phobius"/>
    </source>
</evidence>
<accession>I4A4B0</accession>
<dbReference type="AlphaFoldDB" id="I4A4B0"/>
<dbReference type="GO" id="GO:0005886">
    <property type="term" value="C:plasma membrane"/>
    <property type="evidence" value="ECO:0007669"/>
    <property type="project" value="UniProtKB-SubCell"/>
</dbReference>
<keyword evidence="5 10" id="KW-0812">Transmembrane</keyword>
<evidence type="ECO:0000256" key="1">
    <source>
        <dbReference type="ARBA" id="ARBA00004651"/>
    </source>
</evidence>
<keyword evidence="8 9" id="KW-0012">Acyltransferase</keyword>
<dbReference type="STRING" id="756499.Desde_0324"/>
<protein>
    <submittedName>
        <fullName evidence="11">Putative membrane protein involved in D-alanine export</fullName>
    </submittedName>
</protein>
<dbReference type="OrthoDB" id="9805788at2"/>
<feature type="transmembrane region" description="Helical" evidence="10">
    <location>
        <begin position="105"/>
        <end position="129"/>
    </location>
</feature>
<evidence type="ECO:0000256" key="9">
    <source>
        <dbReference type="PIRNR" id="PIRNR016636"/>
    </source>
</evidence>
<organism evidence="11 12">
    <name type="scientific">Desulfitobacterium dehalogenans (strain ATCC 51507 / DSM 9161 / JW/IU-DC1)</name>
    <dbReference type="NCBI Taxonomy" id="756499"/>
    <lineage>
        <taxon>Bacteria</taxon>
        <taxon>Bacillati</taxon>
        <taxon>Bacillota</taxon>
        <taxon>Clostridia</taxon>
        <taxon>Eubacteriales</taxon>
        <taxon>Desulfitobacteriaceae</taxon>
        <taxon>Desulfitobacterium</taxon>
    </lineage>
</organism>
<dbReference type="InterPro" id="IPR004299">
    <property type="entry name" value="MBOAT_fam"/>
</dbReference>
<evidence type="ECO:0000256" key="2">
    <source>
        <dbReference type="ARBA" id="ARBA00010323"/>
    </source>
</evidence>
<gene>
    <name evidence="11" type="ordered locus">Desde_0324</name>
</gene>
<evidence type="ECO:0000313" key="12">
    <source>
        <dbReference type="Proteomes" id="UP000006053"/>
    </source>
</evidence>
<comment type="subcellular location">
    <subcellularLocation>
        <location evidence="1">Cell membrane</location>
        <topology evidence="1">Multi-pass membrane protein</topology>
    </subcellularLocation>
</comment>
<proteinExistence type="inferred from homology"/>
<feature type="transmembrane region" description="Helical" evidence="10">
    <location>
        <begin position="228"/>
        <end position="246"/>
    </location>
</feature>
<feature type="transmembrane region" description="Helical" evidence="10">
    <location>
        <begin position="33"/>
        <end position="59"/>
    </location>
</feature>
<evidence type="ECO:0000256" key="8">
    <source>
        <dbReference type="ARBA" id="ARBA00023315"/>
    </source>
</evidence>
<reference evidence="11 12" key="2">
    <citation type="journal article" date="2015" name="J. Bacteriol.">
        <title>Genomic, proteomic, and biochemical analysis of the organohalide respiratory pathway in Desulfitobacterium dehalogenans.</title>
        <authorList>
            <person name="Kruse T."/>
            <person name="van de Pas B.A."/>
            <person name="Atteia A."/>
            <person name="Krab K."/>
            <person name="Hagen W.R."/>
            <person name="Goodwin L."/>
            <person name="Chain P."/>
            <person name="Boeren S."/>
            <person name="Maphosa F."/>
            <person name="Schraa G."/>
            <person name="de Vos W.M."/>
            <person name="van der Oost J."/>
            <person name="Smidt H."/>
            <person name="Stams A.J."/>
        </authorList>
    </citation>
    <scope>NUCLEOTIDE SEQUENCE [LARGE SCALE GENOMIC DNA]</scope>
    <source>
        <strain evidence="12">ATCC 51507 / DSM 9161 / JW/IU-DC1</strain>
    </source>
</reference>
<keyword evidence="6 10" id="KW-1133">Transmembrane helix</keyword>
<feature type="transmembrane region" description="Helical" evidence="10">
    <location>
        <begin position="333"/>
        <end position="352"/>
    </location>
</feature>
<dbReference type="eggNOG" id="COG1696">
    <property type="taxonomic scope" value="Bacteria"/>
</dbReference>
<dbReference type="RefSeq" id="WP_014792291.1">
    <property type="nucleotide sequence ID" value="NC_018017.1"/>
</dbReference>
<dbReference type="PANTHER" id="PTHR13285">
    <property type="entry name" value="ACYLTRANSFERASE"/>
    <property type="match status" value="1"/>
</dbReference>
<feature type="transmembrane region" description="Helical" evidence="10">
    <location>
        <begin position="364"/>
        <end position="383"/>
    </location>
</feature>
<dbReference type="EMBL" id="CP003348">
    <property type="protein sequence ID" value="AFL98794.1"/>
    <property type="molecule type" value="Genomic_DNA"/>
</dbReference>
<sequence length="477" mass="54323" precursor="true">MPIPSLAFMLVFLPTCLILYFLFFFYRPAQNVILLLASLVFYAFGQTVYVLALLLSMAWNYAMGLAIATRQKKGHSSKALTGIAVGMNVLLLLAFQWINQMLAFLPSWFGCVAPSFQVLMPLGLAWYTLQAVGYCLDVYRGEVTAEKNPLYVGLHLAFFPKITLGPLVDYGMMRRQFTERQHTIDKFSRGLCRFVVGLAKKLLLADQLSYLVNYIFTQAAMDNTVVQLPVSLAWLGLFAFGLQLYYELSAFADMAIGLGEMFGFDLPENFCYPFVATNMTDFWRRWNITPLAWFRKYVFGFLPRTENQDLVIRNLLITWIVFALFVGGFEWTFVFWGVWNFLLLLAEHFFGYAERISGRFLKHVYTLLAVLLGFVLLRSPSLYTAGQYFASMLGLNNNGFWSTLLPVFLRENWMPLGLGVVFAIPLAPKWNALAQRPGKGKSLWRLSAILYPVFIAGLLIVCMVFIVQNKAVITPVY</sequence>
<dbReference type="PIRSF" id="PIRSF016636">
    <property type="entry name" value="AlgI_DltB"/>
    <property type="match status" value="1"/>
</dbReference>
<keyword evidence="3 9" id="KW-1003">Cell membrane</keyword>
<feature type="transmembrane region" description="Helical" evidence="10">
    <location>
        <begin position="79"/>
        <end position="98"/>
    </location>
</feature>